<accession>A0A2T2ZY92</accession>
<dbReference type="AlphaFoldDB" id="A0A2T2ZY92"/>
<evidence type="ECO:0000313" key="2">
    <source>
        <dbReference type="EMBL" id="PSR79392.1"/>
    </source>
</evidence>
<dbReference type="EMBL" id="KZ678567">
    <property type="protein sequence ID" value="PSR79392.1"/>
    <property type="molecule type" value="Genomic_DNA"/>
</dbReference>
<gene>
    <name evidence="2" type="ORF">BD289DRAFT_348021</name>
</gene>
<keyword evidence="3" id="KW-1185">Reference proteome</keyword>
<keyword evidence="1" id="KW-0472">Membrane</keyword>
<dbReference type="OrthoDB" id="5428901at2759"/>
<dbReference type="PANTHER" id="PTHR37544:SF3">
    <property type="entry name" value="SPRAY"/>
    <property type="match status" value="1"/>
</dbReference>
<feature type="transmembrane region" description="Helical" evidence="1">
    <location>
        <begin position="5"/>
        <end position="22"/>
    </location>
</feature>
<dbReference type="InParanoid" id="A0A2T2ZY92"/>
<organism evidence="2 3">
    <name type="scientific">Coniella lustricola</name>
    <dbReference type="NCBI Taxonomy" id="2025994"/>
    <lineage>
        <taxon>Eukaryota</taxon>
        <taxon>Fungi</taxon>
        <taxon>Dikarya</taxon>
        <taxon>Ascomycota</taxon>
        <taxon>Pezizomycotina</taxon>
        <taxon>Sordariomycetes</taxon>
        <taxon>Sordariomycetidae</taxon>
        <taxon>Diaporthales</taxon>
        <taxon>Schizoparmaceae</taxon>
        <taxon>Coniella</taxon>
    </lineage>
</organism>
<name>A0A2T2ZY92_9PEZI</name>
<feature type="transmembrane region" description="Helical" evidence="1">
    <location>
        <begin position="42"/>
        <end position="63"/>
    </location>
</feature>
<evidence type="ECO:0000256" key="1">
    <source>
        <dbReference type="SAM" id="Phobius"/>
    </source>
</evidence>
<feature type="non-terminal residue" evidence="2">
    <location>
        <position position="1"/>
    </location>
</feature>
<evidence type="ECO:0000313" key="3">
    <source>
        <dbReference type="Proteomes" id="UP000241462"/>
    </source>
</evidence>
<proteinExistence type="predicted"/>
<dbReference type="InterPro" id="IPR021840">
    <property type="entry name" value="DUF3433"/>
</dbReference>
<reference evidence="2 3" key="1">
    <citation type="journal article" date="2018" name="Mycol. Prog.">
        <title>Coniella lustricola, a new species from submerged detritus.</title>
        <authorList>
            <person name="Raudabaugh D.B."/>
            <person name="Iturriaga T."/>
            <person name="Carver A."/>
            <person name="Mondo S."/>
            <person name="Pangilinan J."/>
            <person name="Lipzen A."/>
            <person name="He G."/>
            <person name="Amirebrahimi M."/>
            <person name="Grigoriev I.V."/>
            <person name="Miller A.N."/>
        </authorList>
    </citation>
    <scope>NUCLEOTIDE SEQUENCE [LARGE SCALE GENOMIC DNA]</scope>
    <source>
        <strain evidence="2 3">B22-T-1</strain>
    </source>
</reference>
<dbReference type="Pfam" id="PF11915">
    <property type="entry name" value="DUF3433"/>
    <property type="match status" value="1"/>
</dbReference>
<keyword evidence="1" id="KW-0812">Transmembrane</keyword>
<feature type="transmembrane region" description="Helical" evidence="1">
    <location>
        <begin position="135"/>
        <end position="161"/>
    </location>
</feature>
<protein>
    <submittedName>
        <fullName evidence="2">Uncharacterized protein</fullName>
    </submittedName>
</protein>
<keyword evidence="1" id="KW-1133">Transmembrane helix</keyword>
<dbReference type="Proteomes" id="UP000241462">
    <property type="component" value="Unassembled WGS sequence"/>
</dbReference>
<sequence length="244" mass="27253">WGRCVLLFIFASMLIIVVYYQATSGNTGFERFMDSQSYGVKFFFTALGVILGYCMETIFRCVAIISPYLKLRDEPLIADRSIILSPPTNAFYGIWSAYKQRHLYFGFLSSVTLLAELGLPVTLSHVPFSATETYLTGVVCAWATVAILGLMIISIIWSFFIRWPHMPVDPRTIAGALFYVCDSWMLESLEGMSTLSKDARNRSVRFMGHKYDYGMIHGMSGKGRVGFDVVDVDGKDEESADGGG</sequence>
<dbReference type="PANTHER" id="PTHR37544">
    <property type="entry name" value="SPRAY-RELATED"/>
    <property type="match status" value="1"/>
</dbReference>
<feature type="transmembrane region" description="Helical" evidence="1">
    <location>
        <begin position="103"/>
        <end position="123"/>
    </location>
</feature>
<feature type="non-terminal residue" evidence="2">
    <location>
        <position position="244"/>
    </location>
</feature>